<evidence type="ECO:0000313" key="2">
    <source>
        <dbReference type="Proteomes" id="UP001348397"/>
    </source>
</evidence>
<gene>
    <name evidence="1" type="ORF">SOP96_06350</name>
</gene>
<organism evidence="1 2">
    <name type="scientific">Chryseobacterium salviniae</name>
    <dbReference type="NCBI Taxonomy" id="3101750"/>
    <lineage>
        <taxon>Bacteria</taxon>
        <taxon>Pseudomonadati</taxon>
        <taxon>Bacteroidota</taxon>
        <taxon>Flavobacteriia</taxon>
        <taxon>Flavobacteriales</taxon>
        <taxon>Weeksellaceae</taxon>
        <taxon>Chryseobacterium group</taxon>
        <taxon>Chryseobacterium</taxon>
    </lineage>
</organism>
<sequence length="124" mass="14738">MNLLKDRNMYMMVLTVYRQDFIRTKPILLWEYYEKATYDLNGNIKTIKRTAQRMGATALLIDNLTYDYENSNMSNRIKYNVNGNIYVESDGFLESQKVNVGDIIKVKYSIDKPELMITEFNEYF</sequence>
<evidence type="ECO:0000313" key="1">
    <source>
        <dbReference type="EMBL" id="MEC3875332.1"/>
    </source>
</evidence>
<proteinExistence type="predicted"/>
<reference evidence="1 2" key="1">
    <citation type="submission" date="2024-01" db="EMBL/GenBank/DDBJ databases">
        <title>Chryseobacterium sp. T9W2-O.</title>
        <authorList>
            <person name="Maltman C."/>
        </authorList>
    </citation>
    <scope>NUCLEOTIDE SEQUENCE [LARGE SCALE GENOMIC DNA]</scope>
    <source>
        <strain evidence="1 2">T9W2-O</strain>
    </source>
</reference>
<protein>
    <submittedName>
        <fullName evidence="1">Uncharacterized protein</fullName>
    </submittedName>
</protein>
<accession>A0ABU6HTT3</accession>
<dbReference type="RefSeq" id="WP_326320160.1">
    <property type="nucleotide sequence ID" value="NZ_JAYLAA010000021.1"/>
</dbReference>
<comment type="caution">
    <text evidence="1">The sequence shown here is derived from an EMBL/GenBank/DDBJ whole genome shotgun (WGS) entry which is preliminary data.</text>
</comment>
<name>A0ABU6HTT3_9FLAO</name>
<keyword evidence="2" id="KW-1185">Reference proteome</keyword>
<dbReference type="EMBL" id="JAYLAA010000021">
    <property type="protein sequence ID" value="MEC3875332.1"/>
    <property type="molecule type" value="Genomic_DNA"/>
</dbReference>
<dbReference type="Proteomes" id="UP001348397">
    <property type="component" value="Unassembled WGS sequence"/>
</dbReference>